<keyword evidence="1" id="KW-0143">Chaperone</keyword>
<dbReference type="PANTHER" id="PTHR43096">
    <property type="entry name" value="DNAJ HOMOLOG 1, MITOCHONDRIAL-RELATED"/>
    <property type="match status" value="1"/>
</dbReference>
<name>A0ABS1WU43_9GAMM</name>
<dbReference type="Gene3D" id="2.60.260.20">
    <property type="entry name" value="Urease metallochaperone UreE, N-terminal domain"/>
    <property type="match status" value="2"/>
</dbReference>
<reference evidence="3 4" key="1">
    <citation type="journal article" date="2021" name="Int. J. Syst. Evol. Microbiol.">
        <title>Steroidobacter gossypii sp. nov., isolated from soil of cotton cropping field.</title>
        <authorList>
            <person name="Huang R."/>
            <person name="Yang S."/>
            <person name="Zhen C."/>
            <person name="Liu W."/>
        </authorList>
    </citation>
    <scope>NUCLEOTIDE SEQUENCE [LARGE SCALE GENOMIC DNA]</scope>
    <source>
        <strain evidence="3 4">S1-65</strain>
    </source>
</reference>
<dbReference type="Pfam" id="PF00226">
    <property type="entry name" value="DnaJ"/>
    <property type="match status" value="1"/>
</dbReference>
<dbReference type="InterPro" id="IPR002939">
    <property type="entry name" value="DnaJ_C"/>
</dbReference>
<comment type="caution">
    <text evidence="3">The sequence shown here is derived from an EMBL/GenBank/DDBJ whole genome shotgun (WGS) entry which is preliminary data.</text>
</comment>
<dbReference type="SUPFAM" id="SSF49493">
    <property type="entry name" value="HSP40/DnaJ peptide-binding domain"/>
    <property type="match status" value="2"/>
</dbReference>
<dbReference type="RefSeq" id="WP_203166432.1">
    <property type="nucleotide sequence ID" value="NZ_JAEVLS010000001.1"/>
</dbReference>
<dbReference type="PROSITE" id="PS50076">
    <property type="entry name" value="DNAJ_2"/>
    <property type="match status" value="1"/>
</dbReference>
<evidence type="ECO:0000259" key="2">
    <source>
        <dbReference type="PROSITE" id="PS50076"/>
    </source>
</evidence>
<evidence type="ECO:0000256" key="1">
    <source>
        <dbReference type="ARBA" id="ARBA00023186"/>
    </source>
</evidence>
<organism evidence="3 4">
    <name type="scientific">Steroidobacter gossypii</name>
    <dbReference type="NCBI Taxonomy" id="2805490"/>
    <lineage>
        <taxon>Bacteria</taxon>
        <taxon>Pseudomonadati</taxon>
        <taxon>Pseudomonadota</taxon>
        <taxon>Gammaproteobacteria</taxon>
        <taxon>Steroidobacterales</taxon>
        <taxon>Steroidobacteraceae</taxon>
        <taxon>Steroidobacter</taxon>
    </lineage>
</organism>
<dbReference type="InterPro" id="IPR008971">
    <property type="entry name" value="HSP40/DnaJ_pept-bd"/>
</dbReference>
<feature type="domain" description="J" evidence="2">
    <location>
        <begin position="12"/>
        <end position="76"/>
    </location>
</feature>
<keyword evidence="4" id="KW-1185">Reference proteome</keyword>
<evidence type="ECO:0000313" key="3">
    <source>
        <dbReference type="EMBL" id="MBM0104490.1"/>
    </source>
</evidence>
<dbReference type="EMBL" id="JAEVLS010000001">
    <property type="protein sequence ID" value="MBM0104490.1"/>
    <property type="molecule type" value="Genomic_DNA"/>
</dbReference>
<dbReference type="InterPro" id="IPR036869">
    <property type="entry name" value="J_dom_sf"/>
</dbReference>
<dbReference type="CDD" id="cd10747">
    <property type="entry name" value="DnaJ_C"/>
    <property type="match status" value="1"/>
</dbReference>
<dbReference type="CDD" id="cd06257">
    <property type="entry name" value="DnaJ"/>
    <property type="match status" value="1"/>
</dbReference>
<dbReference type="PANTHER" id="PTHR43096:SF52">
    <property type="entry name" value="DNAJ HOMOLOG 1, MITOCHONDRIAL-RELATED"/>
    <property type="match status" value="1"/>
</dbReference>
<gene>
    <name evidence="3" type="ORF">JM946_07015</name>
</gene>
<evidence type="ECO:0000313" key="4">
    <source>
        <dbReference type="Proteomes" id="UP000661077"/>
    </source>
</evidence>
<dbReference type="PROSITE" id="PS00636">
    <property type="entry name" value="DNAJ_1"/>
    <property type="match status" value="1"/>
</dbReference>
<dbReference type="Gene3D" id="1.10.287.110">
    <property type="entry name" value="DnaJ domain"/>
    <property type="match status" value="1"/>
</dbReference>
<proteinExistence type="predicted"/>
<accession>A0ABS1WU43</accession>
<protein>
    <submittedName>
        <fullName evidence="3">DnaJ domain-containing protein</fullName>
    </submittedName>
</protein>
<dbReference type="SUPFAM" id="SSF46565">
    <property type="entry name" value="Chaperone J-domain"/>
    <property type="match status" value="1"/>
</dbReference>
<dbReference type="SMART" id="SM00271">
    <property type="entry name" value="DnaJ"/>
    <property type="match status" value="1"/>
</dbReference>
<sequence length="315" mass="34807">MRCHFAVPEYKDYYKIMGVARDVGQDELKRVYRRLARKYHPDVSKEKDAETRFKEVQEAYEVLKDPQKRAAYDQLGSNWRQGQDFRPPPDWGKNFEFSTAFGDQEGGFSDFFSSLFGGAARGGPRARGAGGARGFAMAGDDQVASIEIDLEDSFRGGTQTIELKSPQTGPRTLKITIPQGIVEGQRIRLSGQGSPGHGGGPSGDLYLEVRFRKHKLYQVEGRDVTLTLPIAPWEAALGATVPTPTLAGPVDLRIPANAKAGQRMRLKGRGLPGSTPGDQYVVLKIVLPPADSAKARELYEQMQRELPFDPRAELQ</sequence>
<dbReference type="Pfam" id="PF01556">
    <property type="entry name" value="DnaJ_C"/>
    <property type="match status" value="1"/>
</dbReference>
<dbReference type="Proteomes" id="UP000661077">
    <property type="component" value="Unassembled WGS sequence"/>
</dbReference>
<dbReference type="InterPro" id="IPR001623">
    <property type="entry name" value="DnaJ_domain"/>
</dbReference>
<dbReference type="InterPro" id="IPR018253">
    <property type="entry name" value="DnaJ_domain_CS"/>
</dbReference>
<dbReference type="PRINTS" id="PR00625">
    <property type="entry name" value="JDOMAIN"/>
</dbReference>